<gene>
    <name evidence="2" type="ORF">COCHEDRAFT_1029831</name>
</gene>
<dbReference type="Proteomes" id="UP000016936">
    <property type="component" value="Unassembled WGS sequence"/>
</dbReference>
<dbReference type="HOGENOM" id="CLU_095732_0_0_1"/>
<protein>
    <submittedName>
        <fullName evidence="2">Uncharacterized protein</fullName>
    </submittedName>
</protein>
<evidence type="ECO:0000313" key="3">
    <source>
        <dbReference type="Proteomes" id="UP000016936"/>
    </source>
</evidence>
<reference evidence="2 3" key="1">
    <citation type="journal article" date="2012" name="PLoS Pathog.">
        <title>Diverse lifestyles and strategies of plant pathogenesis encoded in the genomes of eighteen Dothideomycetes fungi.</title>
        <authorList>
            <person name="Ohm R.A."/>
            <person name="Feau N."/>
            <person name="Henrissat B."/>
            <person name="Schoch C.L."/>
            <person name="Horwitz B.A."/>
            <person name="Barry K.W."/>
            <person name="Condon B.J."/>
            <person name="Copeland A.C."/>
            <person name="Dhillon B."/>
            <person name="Glaser F."/>
            <person name="Hesse C.N."/>
            <person name="Kosti I."/>
            <person name="LaButti K."/>
            <person name="Lindquist E.A."/>
            <person name="Lucas S."/>
            <person name="Salamov A.A."/>
            <person name="Bradshaw R.E."/>
            <person name="Ciuffetti L."/>
            <person name="Hamelin R.C."/>
            <person name="Kema G.H.J."/>
            <person name="Lawrence C."/>
            <person name="Scott J.A."/>
            <person name="Spatafora J.W."/>
            <person name="Turgeon B.G."/>
            <person name="de Wit P.J.G.M."/>
            <person name="Zhong S."/>
            <person name="Goodwin S.B."/>
            <person name="Grigoriev I.V."/>
        </authorList>
    </citation>
    <scope>NUCLEOTIDE SEQUENCE [LARGE SCALE GENOMIC DNA]</scope>
    <source>
        <strain evidence="3">C5 / ATCC 48332 / race O</strain>
    </source>
</reference>
<dbReference type="EMBL" id="KB445575">
    <property type="protein sequence ID" value="EMD92372.1"/>
    <property type="molecule type" value="Genomic_DNA"/>
</dbReference>
<keyword evidence="3" id="KW-1185">Reference proteome</keyword>
<name>M2UX64_COCH5</name>
<dbReference type="OrthoDB" id="10512384at2759"/>
<feature type="region of interest" description="Disordered" evidence="1">
    <location>
        <begin position="121"/>
        <end position="149"/>
    </location>
</feature>
<organism evidence="2 3">
    <name type="scientific">Cochliobolus heterostrophus (strain C5 / ATCC 48332 / race O)</name>
    <name type="common">Southern corn leaf blight fungus</name>
    <name type="synonym">Bipolaris maydis</name>
    <dbReference type="NCBI Taxonomy" id="701091"/>
    <lineage>
        <taxon>Eukaryota</taxon>
        <taxon>Fungi</taxon>
        <taxon>Dikarya</taxon>
        <taxon>Ascomycota</taxon>
        <taxon>Pezizomycotina</taxon>
        <taxon>Dothideomycetes</taxon>
        <taxon>Pleosporomycetidae</taxon>
        <taxon>Pleosporales</taxon>
        <taxon>Pleosporineae</taxon>
        <taxon>Pleosporaceae</taxon>
        <taxon>Bipolaris</taxon>
    </lineage>
</organism>
<evidence type="ECO:0000313" key="2">
    <source>
        <dbReference type="EMBL" id="EMD92372.1"/>
    </source>
</evidence>
<proteinExistence type="predicted"/>
<sequence>MYVRSYYCCYPSIATDSQAASLRAILNGDPPVPGFVGDVGPLRPNARVRVRARVSRSPHSACRRHHRLRGPRHPSLDRHYSSLAQLDAMDGHGVGTPTDGAVLCDSMLPCVKPPRAASGACSASLRRPAPQQSPAWTKASQRRRAVRGGSRWLHASKARGVRGDPGCAAIEMGSIGRSTAGVRPFRLASAAALARPPTSPPQLTAPRQASFFKFARPWPGPAGDTGPAADTHWASSCLPFSTDGRSSAFALSSPAASASFPVAALLGYICSLAPIHAAPIGQNRSRT</sequence>
<evidence type="ECO:0000256" key="1">
    <source>
        <dbReference type="SAM" id="MobiDB-lite"/>
    </source>
</evidence>
<reference evidence="3" key="2">
    <citation type="journal article" date="2013" name="PLoS Genet.">
        <title>Comparative genome structure, secondary metabolite, and effector coding capacity across Cochliobolus pathogens.</title>
        <authorList>
            <person name="Condon B.J."/>
            <person name="Leng Y."/>
            <person name="Wu D."/>
            <person name="Bushley K.E."/>
            <person name="Ohm R.A."/>
            <person name="Otillar R."/>
            <person name="Martin J."/>
            <person name="Schackwitz W."/>
            <person name="Grimwood J."/>
            <person name="MohdZainudin N."/>
            <person name="Xue C."/>
            <person name="Wang R."/>
            <person name="Manning V.A."/>
            <person name="Dhillon B."/>
            <person name="Tu Z.J."/>
            <person name="Steffenson B.J."/>
            <person name="Salamov A."/>
            <person name="Sun H."/>
            <person name="Lowry S."/>
            <person name="LaButti K."/>
            <person name="Han J."/>
            <person name="Copeland A."/>
            <person name="Lindquist E."/>
            <person name="Barry K."/>
            <person name="Schmutz J."/>
            <person name="Baker S.E."/>
            <person name="Ciuffetti L.M."/>
            <person name="Grigoriev I.V."/>
            <person name="Zhong S."/>
            <person name="Turgeon B.G."/>
        </authorList>
    </citation>
    <scope>NUCLEOTIDE SEQUENCE [LARGE SCALE GENOMIC DNA]</scope>
    <source>
        <strain evidence="3">C5 / ATCC 48332 / race O</strain>
    </source>
</reference>
<feature type="compositionally biased region" description="Polar residues" evidence="1">
    <location>
        <begin position="130"/>
        <end position="139"/>
    </location>
</feature>
<accession>M2UX64</accession>
<dbReference type="AlphaFoldDB" id="M2UX64"/>